<dbReference type="SUPFAM" id="SSF55103">
    <property type="entry name" value="FAD-linked oxidases, C-terminal domain"/>
    <property type="match status" value="1"/>
</dbReference>
<dbReference type="InterPro" id="IPR016164">
    <property type="entry name" value="FAD-linked_Oxase-like_C"/>
</dbReference>
<evidence type="ECO:0000256" key="3">
    <source>
        <dbReference type="ARBA" id="ARBA00022827"/>
    </source>
</evidence>
<dbReference type="Pfam" id="PF01565">
    <property type="entry name" value="FAD_binding_4"/>
    <property type="match status" value="1"/>
</dbReference>
<reference evidence="5" key="2">
    <citation type="submission" date="2021-08" db="EMBL/GenBank/DDBJ databases">
        <authorList>
            <person name="Tani A."/>
            <person name="Ola A."/>
            <person name="Ogura Y."/>
            <person name="Katsura K."/>
            <person name="Hayashi T."/>
        </authorList>
    </citation>
    <scope>NUCLEOTIDE SEQUENCE</scope>
    <source>
        <strain evidence="5">DSM 17168</strain>
    </source>
</reference>
<dbReference type="Gene3D" id="3.30.70.3450">
    <property type="match status" value="1"/>
</dbReference>
<dbReference type="InterPro" id="IPR016171">
    <property type="entry name" value="Vanillyl_alc_oxidase_C-sub2"/>
</dbReference>
<protein>
    <submittedName>
        <fullName evidence="5">FAD-linked oxidoreductase</fullName>
    </submittedName>
</protein>
<name>A0ABQ4SKU5_9HYPH</name>
<dbReference type="InterPro" id="IPR006094">
    <property type="entry name" value="Oxid_FAD_bind_N"/>
</dbReference>
<evidence type="ECO:0000259" key="4">
    <source>
        <dbReference type="PROSITE" id="PS51387"/>
    </source>
</evidence>
<evidence type="ECO:0000256" key="2">
    <source>
        <dbReference type="ARBA" id="ARBA00022630"/>
    </source>
</evidence>
<evidence type="ECO:0000256" key="1">
    <source>
        <dbReference type="ARBA" id="ARBA00008000"/>
    </source>
</evidence>
<dbReference type="PROSITE" id="PS51387">
    <property type="entry name" value="FAD_PCMH"/>
    <property type="match status" value="1"/>
</dbReference>
<proteinExistence type="inferred from homology"/>
<reference evidence="5" key="1">
    <citation type="journal article" date="2021" name="Front. Microbiol.">
        <title>Comprehensive Comparative Genomics and Phenotyping of Methylobacterium Species.</title>
        <authorList>
            <person name="Alessa O."/>
            <person name="Ogura Y."/>
            <person name="Fujitani Y."/>
            <person name="Takami H."/>
            <person name="Hayashi T."/>
            <person name="Sahin N."/>
            <person name="Tani A."/>
        </authorList>
    </citation>
    <scope>NUCLEOTIDE SEQUENCE</scope>
    <source>
        <strain evidence="5">DSM 17168</strain>
    </source>
</reference>
<keyword evidence="3" id="KW-0274">FAD</keyword>
<dbReference type="EMBL" id="BPQQ01000067">
    <property type="protein sequence ID" value="GJE03115.1"/>
    <property type="molecule type" value="Genomic_DNA"/>
</dbReference>
<dbReference type="PANTHER" id="PTHR46568">
    <property type="entry name" value="ALKYLDIHYDROXYACETONEPHOSPHATE SYNTHASE, PEROXISOMAL"/>
    <property type="match status" value="1"/>
</dbReference>
<dbReference type="Gene3D" id="3.30.300.330">
    <property type="match status" value="1"/>
</dbReference>
<keyword evidence="6" id="KW-1185">Reference proteome</keyword>
<organism evidence="5 6">
    <name type="scientific">Methylobacterium isbiliense</name>
    <dbReference type="NCBI Taxonomy" id="315478"/>
    <lineage>
        <taxon>Bacteria</taxon>
        <taxon>Pseudomonadati</taxon>
        <taxon>Pseudomonadota</taxon>
        <taxon>Alphaproteobacteria</taxon>
        <taxon>Hyphomicrobiales</taxon>
        <taxon>Methylobacteriaceae</taxon>
        <taxon>Methylobacterium</taxon>
    </lineage>
</organism>
<comment type="caution">
    <text evidence="5">The sequence shown here is derived from an EMBL/GenBank/DDBJ whole genome shotgun (WGS) entry which is preliminary data.</text>
</comment>
<sequence length="482" mass="51550">MTAADPATLEAVRALVGDGHVATDRDTLVRYARDRLPFGIFKARSGGLPGTVPRAVVRPASAEEVAEVVRLAARDGHRIIPFGLGSGVLGGTTPLGGEVMLDLTRLDRLISLDEVNGLATVEAGMNGGAFEAALNARGWTSGHLPQSIHISTVGGWAACRGGGQASSRYGKIEDIVVGLKAVLPDGRPLVVRPVPRRSVGPSLIDLFVGSEGTLGIITELTLRIWRRPEVETGHVLAFPGLEAAWNAARRIMQAEIRPLVLRLYDPVESRERAAGLAEFDGHPVMGILMFSGTAALAAAERDAALSLAAEEGAVETGDAPYRHWQENRYLSYSAKWQEAGYFMDTIEVCAPWSALPALYARAREAALAICPGMHFGAHWSHAYADGSCQYMTIRLPPMPDAEGLALHARLWDAIEGITLEEGGTLAHHHGAGLFRNPYLRRELGTGLDVLQAIKDALDPDNRLNPGKLGLRPAPGAIEVRRG</sequence>
<dbReference type="Pfam" id="PF02913">
    <property type="entry name" value="FAD-oxidase_C"/>
    <property type="match status" value="1"/>
</dbReference>
<dbReference type="RefSeq" id="WP_238240474.1">
    <property type="nucleotide sequence ID" value="NZ_BPQQ01000067.1"/>
</dbReference>
<accession>A0ABQ4SKU5</accession>
<feature type="domain" description="FAD-binding PCMH-type" evidence="4">
    <location>
        <begin position="49"/>
        <end position="227"/>
    </location>
</feature>
<comment type="similarity">
    <text evidence="1">Belongs to the FAD-binding oxidoreductase/transferase type 4 family.</text>
</comment>
<dbReference type="Gene3D" id="3.30.465.10">
    <property type="match status" value="1"/>
</dbReference>
<evidence type="ECO:0000313" key="6">
    <source>
        <dbReference type="Proteomes" id="UP001055153"/>
    </source>
</evidence>
<gene>
    <name evidence="5" type="ORF">GMJLKIPL_5066</name>
</gene>
<dbReference type="PANTHER" id="PTHR46568:SF1">
    <property type="entry name" value="ALKYLDIHYDROXYACETONEPHOSPHATE SYNTHASE, PEROXISOMAL"/>
    <property type="match status" value="1"/>
</dbReference>
<dbReference type="Gene3D" id="1.10.45.10">
    <property type="entry name" value="Vanillyl-alcohol Oxidase, Chain A, domain 4"/>
    <property type="match status" value="1"/>
</dbReference>
<dbReference type="SUPFAM" id="SSF56176">
    <property type="entry name" value="FAD-binding/transporter-associated domain-like"/>
    <property type="match status" value="1"/>
</dbReference>
<evidence type="ECO:0000313" key="5">
    <source>
        <dbReference type="EMBL" id="GJE03115.1"/>
    </source>
</evidence>
<dbReference type="InterPro" id="IPR004113">
    <property type="entry name" value="FAD-bd_oxidored_4_C"/>
</dbReference>
<dbReference type="InterPro" id="IPR016166">
    <property type="entry name" value="FAD-bd_PCMH"/>
</dbReference>
<keyword evidence="2" id="KW-0285">Flavoprotein</keyword>
<dbReference type="InterPro" id="IPR036318">
    <property type="entry name" value="FAD-bd_PCMH-like_sf"/>
</dbReference>
<dbReference type="Proteomes" id="UP001055153">
    <property type="component" value="Unassembled WGS sequence"/>
</dbReference>
<dbReference type="InterPro" id="IPR025650">
    <property type="entry name" value="Alkyl-DHAP_Synthase"/>
</dbReference>
<dbReference type="InterPro" id="IPR016169">
    <property type="entry name" value="FAD-bd_PCMH_sub2"/>
</dbReference>